<dbReference type="KEGG" id="metu:GNH96_03215"/>
<keyword evidence="10" id="KW-1185">Reference proteome</keyword>
<dbReference type="Proteomes" id="UP000503004">
    <property type="component" value="Chromosome"/>
</dbReference>
<dbReference type="GO" id="GO:0003848">
    <property type="term" value="F:2-amino-4-hydroxy-6-hydroxymethyldihydropteridine diphosphokinase activity"/>
    <property type="evidence" value="ECO:0007669"/>
    <property type="project" value="UniProtKB-EC"/>
</dbReference>
<name>A0A858Q5J3_9GAMM</name>
<organism evidence="9 10">
    <name type="scientific">Methylococcus geothermalis</name>
    <dbReference type="NCBI Taxonomy" id="2681310"/>
    <lineage>
        <taxon>Bacteria</taxon>
        <taxon>Pseudomonadati</taxon>
        <taxon>Pseudomonadota</taxon>
        <taxon>Gammaproteobacteria</taxon>
        <taxon>Methylococcales</taxon>
        <taxon>Methylococcaceae</taxon>
        <taxon>Methylococcus</taxon>
    </lineage>
</organism>
<evidence type="ECO:0000313" key="9">
    <source>
        <dbReference type="EMBL" id="QJD29074.1"/>
    </source>
</evidence>
<dbReference type="Gene3D" id="3.30.70.560">
    <property type="entry name" value="7,8-Dihydro-6-hydroxymethylpterin-pyrophosphokinase HPPK"/>
    <property type="match status" value="1"/>
</dbReference>
<keyword evidence="3 9" id="KW-0808">Transferase</keyword>
<dbReference type="RefSeq" id="WP_169602233.1">
    <property type="nucleotide sequence ID" value="NZ_CP046565.1"/>
</dbReference>
<dbReference type="PANTHER" id="PTHR43071">
    <property type="entry name" value="2-AMINO-4-HYDROXY-6-HYDROXYMETHYLDIHYDROPTERIDINE PYROPHOSPHOKINASE"/>
    <property type="match status" value="1"/>
</dbReference>
<keyword evidence="7" id="KW-0289">Folate biosynthesis</keyword>
<evidence type="ECO:0000256" key="3">
    <source>
        <dbReference type="ARBA" id="ARBA00022679"/>
    </source>
</evidence>
<dbReference type="SUPFAM" id="SSF55083">
    <property type="entry name" value="6-hydroxymethyl-7,8-dihydropterin pyrophosphokinase, HPPK"/>
    <property type="match status" value="1"/>
</dbReference>
<dbReference type="EMBL" id="CP046565">
    <property type="protein sequence ID" value="QJD29074.1"/>
    <property type="molecule type" value="Genomic_DNA"/>
</dbReference>
<dbReference type="GO" id="GO:0046654">
    <property type="term" value="P:tetrahydrofolate biosynthetic process"/>
    <property type="evidence" value="ECO:0007669"/>
    <property type="project" value="UniProtKB-UniPathway"/>
</dbReference>
<dbReference type="EC" id="2.7.6.3" evidence="2"/>
<evidence type="ECO:0000259" key="8">
    <source>
        <dbReference type="Pfam" id="PF01288"/>
    </source>
</evidence>
<evidence type="ECO:0000256" key="4">
    <source>
        <dbReference type="ARBA" id="ARBA00022741"/>
    </source>
</evidence>
<reference evidence="10" key="1">
    <citation type="submission" date="2019-12" db="EMBL/GenBank/DDBJ databases">
        <authorList>
            <person name="Awala S.I."/>
            <person name="Rhee S.K."/>
        </authorList>
    </citation>
    <scope>NUCLEOTIDE SEQUENCE [LARGE SCALE GENOMIC DNA]</scope>
    <source>
        <strain evidence="10">IM1</strain>
    </source>
</reference>
<evidence type="ECO:0000313" key="10">
    <source>
        <dbReference type="Proteomes" id="UP000503004"/>
    </source>
</evidence>
<dbReference type="InterPro" id="IPR035907">
    <property type="entry name" value="Hppk_sf"/>
</dbReference>
<keyword evidence="4" id="KW-0547">Nucleotide-binding</keyword>
<protein>
    <recommendedName>
        <fullName evidence="2">2-amino-4-hydroxy-6-hydroxymethyldihydropteridine diphosphokinase</fullName>
        <ecNumber evidence="2">2.7.6.3</ecNumber>
    </recommendedName>
</protein>
<dbReference type="UniPathway" id="UPA00077">
    <property type="reaction ID" value="UER00155"/>
</dbReference>
<evidence type="ECO:0000256" key="6">
    <source>
        <dbReference type="ARBA" id="ARBA00022840"/>
    </source>
</evidence>
<proteinExistence type="predicted"/>
<evidence type="ECO:0000256" key="7">
    <source>
        <dbReference type="ARBA" id="ARBA00022909"/>
    </source>
</evidence>
<evidence type="ECO:0000256" key="5">
    <source>
        <dbReference type="ARBA" id="ARBA00022777"/>
    </source>
</evidence>
<accession>A0A858Q5J3</accession>
<feature type="domain" description="7,8-dihydro-6-hydroxymethylpterin-pyrophosphokinase" evidence="8">
    <location>
        <begin position="5"/>
        <end position="130"/>
    </location>
</feature>
<dbReference type="AlphaFoldDB" id="A0A858Q5J3"/>
<evidence type="ECO:0000256" key="2">
    <source>
        <dbReference type="ARBA" id="ARBA00013253"/>
    </source>
</evidence>
<dbReference type="InterPro" id="IPR000550">
    <property type="entry name" value="Hppk"/>
</dbReference>
<sequence length="164" mass="18388">MPEVFVSVGSNVDRDRHMPSALAALRGSFGPLRVSSVYETAAVGFEGDPFYNLVVGFETDLPLAEVANELARIEADHGRTRESKKFSARTLDLDLLLYGDAVVSEGKLKLPRKELTEYAFMLEPLAEIAPDLTHPVLGLSFRELWERYEKKGLQQVRIVPPWRS</sequence>
<keyword evidence="5 9" id="KW-0418">Kinase</keyword>
<dbReference type="GO" id="GO:0016301">
    <property type="term" value="F:kinase activity"/>
    <property type="evidence" value="ECO:0007669"/>
    <property type="project" value="UniProtKB-KW"/>
</dbReference>
<dbReference type="CDD" id="cd00483">
    <property type="entry name" value="HPPK"/>
    <property type="match status" value="1"/>
</dbReference>
<dbReference type="Pfam" id="PF01288">
    <property type="entry name" value="HPPK"/>
    <property type="match status" value="1"/>
</dbReference>
<evidence type="ECO:0000256" key="1">
    <source>
        <dbReference type="ARBA" id="ARBA00005051"/>
    </source>
</evidence>
<dbReference type="GO" id="GO:0005524">
    <property type="term" value="F:ATP binding"/>
    <property type="evidence" value="ECO:0007669"/>
    <property type="project" value="UniProtKB-KW"/>
</dbReference>
<comment type="pathway">
    <text evidence="1">Cofactor biosynthesis; tetrahydrofolate biosynthesis; 2-amino-4-hydroxy-6-hydroxymethyl-7,8-dihydropteridine diphosphate from 7,8-dihydroneopterin triphosphate: step 4/4.</text>
</comment>
<dbReference type="GO" id="GO:0046656">
    <property type="term" value="P:folic acid biosynthetic process"/>
    <property type="evidence" value="ECO:0007669"/>
    <property type="project" value="UniProtKB-KW"/>
</dbReference>
<dbReference type="NCBIfam" id="TIGR01498">
    <property type="entry name" value="folK"/>
    <property type="match status" value="1"/>
</dbReference>
<keyword evidence="6" id="KW-0067">ATP-binding</keyword>
<gene>
    <name evidence="9" type="primary">folK</name>
    <name evidence="9" type="ORF">GNH96_03215</name>
</gene>
<dbReference type="PANTHER" id="PTHR43071:SF2">
    <property type="entry name" value="2-AMINO-4-HYDROXY-6-HYDROXYMETHYLDIHYDROPTERIDINE PYROPHOSPHOKINASE"/>
    <property type="match status" value="1"/>
</dbReference>